<dbReference type="Pfam" id="PF05011">
    <property type="entry name" value="DBR1"/>
    <property type="match status" value="1"/>
</dbReference>
<keyword evidence="16" id="KW-1185">Reference proteome</keyword>
<evidence type="ECO:0000256" key="1">
    <source>
        <dbReference type="ARBA" id="ARBA00001936"/>
    </source>
</evidence>
<comment type="similarity">
    <text evidence="5">Belongs to the lariat debranching enzyme family.</text>
</comment>
<evidence type="ECO:0000256" key="4">
    <source>
        <dbReference type="ARBA" id="ARBA00004123"/>
    </source>
</evidence>
<dbReference type="OrthoDB" id="407609at2759"/>
<evidence type="ECO:0000256" key="7">
    <source>
        <dbReference type="ARBA" id="ARBA00022723"/>
    </source>
</evidence>
<evidence type="ECO:0000256" key="12">
    <source>
        <dbReference type="ARBA" id="ARBA00023242"/>
    </source>
</evidence>
<evidence type="ECO:0000256" key="10">
    <source>
        <dbReference type="ARBA" id="ARBA00023004"/>
    </source>
</evidence>
<evidence type="ECO:0000256" key="5">
    <source>
        <dbReference type="ARBA" id="ARBA00006045"/>
    </source>
</evidence>
<keyword evidence="11" id="KW-0464">Manganese</keyword>
<dbReference type="InterPro" id="IPR029052">
    <property type="entry name" value="Metallo-depent_PP-like"/>
</dbReference>
<dbReference type="AlphaFoldDB" id="A0A9W9ALV1"/>
<evidence type="ECO:0000313" key="15">
    <source>
        <dbReference type="EMBL" id="KAJ4485846.1"/>
    </source>
</evidence>
<comment type="cofactor">
    <cofactor evidence="1">
        <name>Mn(2+)</name>
        <dbReference type="ChEBI" id="CHEBI:29035"/>
    </cofactor>
</comment>
<evidence type="ECO:0000256" key="8">
    <source>
        <dbReference type="ARBA" id="ARBA00022801"/>
    </source>
</evidence>
<dbReference type="PANTHER" id="PTHR12849:SF0">
    <property type="entry name" value="LARIAT DEBRANCHING ENZYME"/>
    <property type="match status" value="1"/>
</dbReference>
<dbReference type="Pfam" id="PF00149">
    <property type="entry name" value="Metallophos"/>
    <property type="match status" value="1"/>
</dbReference>
<dbReference type="InterPro" id="IPR004843">
    <property type="entry name" value="Calcineurin-like_PHP"/>
</dbReference>
<comment type="cofactor">
    <cofactor evidence="3">
        <name>Fe(2+)</name>
        <dbReference type="ChEBI" id="CHEBI:29033"/>
    </cofactor>
</comment>
<keyword evidence="6" id="KW-0507">mRNA processing</keyword>
<evidence type="ECO:0000313" key="16">
    <source>
        <dbReference type="Proteomes" id="UP001150266"/>
    </source>
</evidence>
<comment type="subcellular location">
    <subcellularLocation>
        <location evidence="4">Nucleus</location>
    </subcellularLocation>
</comment>
<reference evidence="15" key="1">
    <citation type="submission" date="2022-08" db="EMBL/GenBank/DDBJ databases">
        <title>A Global Phylogenomic Analysis of the Shiitake Genus Lentinula.</title>
        <authorList>
            <consortium name="DOE Joint Genome Institute"/>
            <person name="Sierra-Patev S."/>
            <person name="Min B."/>
            <person name="Naranjo-Ortiz M."/>
            <person name="Looney B."/>
            <person name="Konkel Z."/>
            <person name="Slot J.C."/>
            <person name="Sakamoto Y."/>
            <person name="Steenwyk J.L."/>
            <person name="Rokas A."/>
            <person name="Carro J."/>
            <person name="Camarero S."/>
            <person name="Ferreira P."/>
            <person name="Molpeceres G."/>
            <person name="Ruiz-Duenas F.J."/>
            <person name="Serrano A."/>
            <person name="Henrissat B."/>
            <person name="Drula E."/>
            <person name="Hughes K.W."/>
            <person name="Mata J.L."/>
            <person name="Ishikawa N.K."/>
            <person name="Vargas-Isla R."/>
            <person name="Ushijima S."/>
            <person name="Smith C.A."/>
            <person name="Ahrendt S."/>
            <person name="Andreopoulos W."/>
            <person name="He G."/>
            <person name="Labutti K."/>
            <person name="Lipzen A."/>
            <person name="Ng V."/>
            <person name="Riley R."/>
            <person name="Sandor L."/>
            <person name="Barry K."/>
            <person name="Martinez A.T."/>
            <person name="Xiao Y."/>
            <person name="Gibbons J.G."/>
            <person name="Terashima K."/>
            <person name="Grigoriev I.V."/>
            <person name="Hibbett D.S."/>
        </authorList>
    </citation>
    <scope>NUCLEOTIDE SEQUENCE</scope>
    <source>
        <strain evidence="15">JLM2183</strain>
    </source>
</reference>
<evidence type="ECO:0000256" key="6">
    <source>
        <dbReference type="ARBA" id="ARBA00022664"/>
    </source>
</evidence>
<evidence type="ECO:0000256" key="11">
    <source>
        <dbReference type="ARBA" id="ARBA00023211"/>
    </source>
</evidence>
<evidence type="ECO:0000256" key="9">
    <source>
        <dbReference type="ARBA" id="ARBA00022833"/>
    </source>
</evidence>
<dbReference type="InterPro" id="IPR007708">
    <property type="entry name" value="DBR1_C"/>
</dbReference>
<sequence length="519" mass="57145">MKIAIEGCCHGQLDNIYSSVADLEAQNNYRVDLLLICGDFQAIRNEKDLQCMAVPEKYKQLGGFHKYYTGEKVAPILTLIIGGNHEASNYFWELFHGGWVAPNIYFLGNAGSVLVNGLRIAGASGIFKGYNFSKGYFERQPYSKDDLRSIYHIRESAVRQLSLLPSSTSSSPTTIFLSHDWPLNITSYASPSNLSQLLRKKPFFKQEVSEGKLGSPPLMGLFQVLKPRWWFSAHLHVGFDVRVWWEAEVPAVGDRVERGQAEEKVANPDEIVIDDDDFESLASDPHSLSTTAAPIPPTNPDEITLDDLDGDAAFDVAVPPPPLPTLADAISLPRVIENGDGWFTQFVALDKCLPRRKFLEVVDVDTTETPLPRADVDALSSSTTAPLPSNTEIQPVSPATTTTTSQPTLTFDPHWLAITRAFHSHISLTHQQTPFPDEAIARDMVSKELEWVKGNVREEGKVRIEDVQQFVQTAPGPEGGGSGGAGRLGQPPPYLNPQTEAFCRMLMVHSFVNPGASSS</sequence>
<proteinExistence type="inferred from homology"/>
<evidence type="ECO:0000256" key="13">
    <source>
        <dbReference type="SAM" id="MobiDB-lite"/>
    </source>
</evidence>
<dbReference type="SMART" id="SM01124">
    <property type="entry name" value="DBR1"/>
    <property type="match status" value="1"/>
</dbReference>
<dbReference type="CDD" id="cd00844">
    <property type="entry name" value="MPP_Dbr1_N"/>
    <property type="match status" value="1"/>
</dbReference>
<keyword evidence="7" id="KW-0479">Metal-binding</keyword>
<keyword evidence="8" id="KW-0378">Hydrolase</keyword>
<dbReference type="GO" id="GO:0000398">
    <property type="term" value="P:mRNA splicing, via spliceosome"/>
    <property type="evidence" value="ECO:0007669"/>
    <property type="project" value="TreeGrafter"/>
</dbReference>
<dbReference type="InterPro" id="IPR041816">
    <property type="entry name" value="Dbr1_N"/>
</dbReference>
<keyword evidence="9" id="KW-0862">Zinc</keyword>
<feature type="compositionally biased region" description="Polar residues" evidence="13">
    <location>
        <begin position="379"/>
        <end position="399"/>
    </location>
</feature>
<accession>A0A9W9ALV1</accession>
<feature type="region of interest" description="Disordered" evidence="13">
    <location>
        <begin position="373"/>
        <end position="408"/>
    </location>
</feature>
<evidence type="ECO:0000256" key="2">
    <source>
        <dbReference type="ARBA" id="ARBA00001947"/>
    </source>
</evidence>
<evidence type="ECO:0000256" key="3">
    <source>
        <dbReference type="ARBA" id="ARBA00001954"/>
    </source>
</evidence>
<keyword evidence="12" id="KW-0539">Nucleus</keyword>
<dbReference type="GO" id="GO:0046872">
    <property type="term" value="F:metal ion binding"/>
    <property type="evidence" value="ECO:0007669"/>
    <property type="project" value="UniProtKB-KW"/>
</dbReference>
<feature type="domain" description="Lariat debranching enzyme C-terminal" evidence="14">
    <location>
        <begin position="335"/>
        <end position="512"/>
    </location>
</feature>
<gene>
    <name evidence="15" type="ORF">J3R30DRAFT_3655179</name>
</gene>
<evidence type="ECO:0000259" key="14">
    <source>
        <dbReference type="SMART" id="SM01124"/>
    </source>
</evidence>
<dbReference type="Proteomes" id="UP001150266">
    <property type="component" value="Unassembled WGS sequence"/>
</dbReference>
<comment type="cofactor">
    <cofactor evidence="2">
        <name>Zn(2+)</name>
        <dbReference type="ChEBI" id="CHEBI:29105"/>
    </cofactor>
</comment>
<protein>
    <submittedName>
        <fullName evidence="15">Lariat debranching enzyme, C-terminal domain-containing protein</fullName>
    </submittedName>
</protein>
<name>A0A9W9ALV1_9AGAR</name>
<comment type="caution">
    <text evidence="15">The sequence shown here is derived from an EMBL/GenBank/DDBJ whole genome shotgun (WGS) entry which is preliminary data.</text>
</comment>
<dbReference type="GO" id="GO:0008419">
    <property type="term" value="F:RNA lariat debranching enzyme activity"/>
    <property type="evidence" value="ECO:0007669"/>
    <property type="project" value="UniProtKB-ARBA"/>
</dbReference>
<keyword evidence="10" id="KW-0408">Iron</keyword>
<organism evidence="15 16">
    <name type="scientific">Lentinula aciculospora</name>
    <dbReference type="NCBI Taxonomy" id="153920"/>
    <lineage>
        <taxon>Eukaryota</taxon>
        <taxon>Fungi</taxon>
        <taxon>Dikarya</taxon>
        <taxon>Basidiomycota</taxon>
        <taxon>Agaricomycotina</taxon>
        <taxon>Agaricomycetes</taxon>
        <taxon>Agaricomycetidae</taxon>
        <taxon>Agaricales</taxon>
        <taxon>Marasmiineae</taxon>
        <taxon>Omphalotaceae</taxon>
        <taxon>Lentinula</taxon>
    </lineage>
</organism>
<dbReference type="GO" id="GO:0005634">
    <property type="term" value="C:nucleus"/>
    <property type="evidence" value="ECO:0007669"/>
    <property type="project" value="UniProtKB-SubCell"/>
</dbReference>
<dbReference type="SUPFAM" id="SSF56300">
    <property type="entry name" value="Metallo-dependent phosphatases"/>
    <property type="match status" value="1"/>
</dbReference>
<dbReference type="EMBL" id="JAOTPV010000003">
    <property type="protein sequence ID" value="KAJ4485846.1"/>
    <property type="molecule type" value="Genomic_DNA"/>
</dbReference>
<dbReference type="PANTHER" id="PTHR12849">
    <property type="entry name" value="RNA LARIAT DEBRANCHING ENZYME"/>
    <property type="match status" value="1"/>
</dbReference>